<keyword evidence="3" id="KW-0449">Lipoprotein</keyword>
<proteinExistence type="inferred from homology"/>
<dbReference type="Proteomes" id="UP000503162">
    <property type="component" value="Chromosome"/>
</dbReference>
<dbReference type="AlphaFoldDB" id="A0A6G8IN28"/>
<dbReference type="KEGG" id="hcz:G9Q37_20840"/>
<dbReference type="RefSeq" id="WP_166230418.1">
    <property type="nucleotide sequence ID" value="NZ_CP049989.1"/>
</dbReference>
<sequence length="242" mass="25956">MNLPSPLPALRPALAATALVALGGCATGPDADPRDPLEPFNRQVQRFNDAADEAVFKPVATAYVKVTPSPVRTGVNNFFSNLGDLWSAVNAGLQLRPRESGENLMRFGVNTVLGFGGLLDIASEAGIPRSRIDFGQTMGRWGVPSGPYVVWPLLGPSTARDSVGMVADAAGDPVAYVDHVPTRNSLYALRIVDTRAQLLRASNLLDDAALDKYSFTRDFYLSRRQTQINDMIDKGIGLGNGN</sequence>
<evidence type="ECO:0000256" key="1">
    <source>
        <dbReference type="ARBA" id="ARBA00010634"/>
    </source>
</evidence>
<accession>A0A6G8IN28</accession>
<organism evidence="3 4">
    <name type="scientific">Hydrogenophaga crocea</name>
    <dbReference type="NCBI Taxonomy" id="2716225"/>
    <lineage>
        <taxon>Bacteria</taxon>
        <taxon>Pseudomonadati</taxon>
        <taxon>Pseudomonadota</taxon>
        <taxon>Betaproteobacteria</taxon>
        <taxon>Burkholderiales</taxon>
        <taxon>Comamonadaceae</taxon>
        <taxon>Hydrogenophaga</taxon>
    </lineage>
</organism>
<keyword evidence="2" id="KW-0732">Signal</keyword>
<comment type="similarity">
    <text evidence="1">Belongs to the MlaA family.</text>
</comment>
<protein>
    <submittedName>
        <fullName evidence="3">VacJ family lipoprotein</fullName>
    </submittedName>
</protein>
<evidence type="ECO:0000256" key="2">
    <source>
        <dbReference type="ARBA" id="ARBA00022729"/>
    </source>
</evidence>
<dbReference type="PANTHER" id="PTHR30035">
    <property type="entry name" value="LIPOPROTEIN VACJ-RELATED"/>
    <property type="match status" value="1"/>
</dbReference>
<gene>
    <name evidence="3" type="ORF">G9Q37_20840</name>
</gene>
<reference evidence="3 4" key="1">
    <citation type="submission" date="2020-03" db="EMBL/GenBank/DDBJ databases">
        <title>Hydrogenophaga sp. nov. isolated from cyanobacterial mat.</title>
        <authorList>
            <person name="Thorat V."/>
            <person name="Kirdat K."/>
            <person name="Tiwarekar B."/>
            <person name="Costa E.D."/>
            <person name="Yadav A."/>
        </authorList>
    </citation>
    <scope>NUCLEOTIDE SEQUENCE [LARGE SCALE GENOMIC DNA]</scope>
    <source>
        <strain evidence="3 4">BA0156</strain>
    </source>
</reference>
<name>A0A6G8IN28_9BURK</name>
<dbReference type="Pfam" id="PF04333">
    <property type="entry name" value="MlaA"/>
    <property type="match status" value="1"/>
</dbReference>
<dbReference type="InterPro" id="IPR007428">
    <property type="entry name" value="MlaA"/>
</dbReference>
<dbReference type="PRINTS" id="PR01805">
    <property type="entry name" value="VACJLIPOPROT"/>
</dbReference>
<dbReference type="GO" id="GO:0016020">
    <property type="term" value="C:membrane"/>
    <property type="evidence" value="ECO:0007669"/>
    <property type="project" value="InterPro"/>
</dbReference>
<keyword evidence="4" id="KW-1185">Reference proteome</keyword>
<dbReference type="PANTHER" id="PTHR30035:SF3">
    <property type="entry name" value="INTERMEMBRANE PHOSPHOLIPID TRANSPORT SYSTEM LIPOPROTEIN MLAA"/>
    <property type="match status" value="1"/>
</dbReference>
<evidence type="ECO:0000313" key="4">
    <source>
        <dbReference type="Proteomes" id="UP000503162"/>
    </source>
</evidence>
<evidence type="ECO:0000313" key="3">
    <source>
        <dbReference type="EMBL" id="QIM54436.1"/>
    </source>
</evidence>
<dbReference type="GO" id="GO:0120010">
    <property type="term" value="P:intermembrane phospholipid transfer"/>
    <property type="evidence" value="ECO:0007669"/>
    <property type="project" value="TreeGrafter"/>
</dbReference>
<dbReference type="EMBL" id="CP049989">
    <property type="protein sequence ID" value="QIM54436.1"/>
    <property type="molecule type" value="Genomic_DNA"/>
</dbReference>